<proteinExistence type="predicted"/>
<comment type="caution">
    <text evidence="1">The sequence shown here is derived from an EMBL/GenBank/DDBJ whole genome shotgun (WGS) entry which is preliminary data.</text>
</comment>
<reference evidence="1" key="1">
    <citation type="submission" date="2010-06" db="EMBL/GenBank/DDBJ databases">
        <authorList>
            <person name="Muzny D."/>
            <person name="Qin X."/>
            <person name="Buhay C."/>
            <person name="Dugan-Rocha S."/>
            <person name="Ding Y."/>
            <person name="Chen G."/>
            <person name="Hawes A."/>
            <person name="Holder M."/>
            <person name="Jhangiani S."/>
            <person name="Johnson A."/>
            <person name="Khan Z."/>
            <person name="Li Z."/>
            <person name="Liu W."/>
            <person name="Liu X."/>
            <person name="Perez L."/>
            <person name="Shen H."/>
            <person name="Wang Q."/>
            <person name="Watt J."/>
            <person name="Xi L."/>
            <person name="Xin Y."/>
            <person name="Zhou J."/>
            <person name="Deng J."/>
            <person name="Jiang H."/>
            <person name="Liu Y."/>
            <person name="Qu J."/>
            <person name="Song X.-Z."/>
            <person name="Zhang L."/>
            <person name="Villasana D."/>
            <person name="Johnson A."/>
            <person name="Liu J."/>
            <person name="Liyanage D."/>
            <person name="Lorensuhewa L."/>
            <person name="Robinson T."/>
            <person name="Song A."/>
            <person name="Song B.-B."/>
            <person name="Dinh H."/>
            <person name="Thornton R."/>
            <person name="Coyle M."/>
            <person name="Francisco L."/>
            <person name="Jackson L."/>
            <person name="Javaid M."/>
            <person name="Korchina V."/>
            <person name="Kovar C."/>
            <person name="Mata R."/>
            <person name="Mathew T."/>
            <person name="Ngo R."/>
            <person name="Nguyen L."/>
            <person name="Nguyen N."/>
            <person name="Okwuonu G."/>
            <person name="Ongeri F."/>
            <person name="Pham C."/>
            <person name="Simmons D."/>
            <person name="Wilczek-Boney K."/>
            <person name="Hale W."/>
            <person name="Jakkamsetti A."/>
            <person name="Pham P."/>
            <person name="Ruth R."/>
            <person name="San Lucas F."/>
            <person name="Warren J."/>
            <person name="Zhang J."/>
            <person name="Zhao Z."/>
            <person name="Zhou C."/>
            <person name="Zhu D."/>
            <person name="Lee S."/>
            <person name="Bess C."/>
            <person name="Blankenburg K."/>
            <person name="Forbes L."/>
            <person name="Fu Q."/>
            <person name="Gubbala S."/>
            <person name="Hirani K."/>
            <person name="Jayaseelan J.C."/>
            <person name="Lara F."/>
            <person name="Munidasa M."/>
            <person name="Palculict T."/>
            <person name="Patil S."/>
            <person name="Pu L.-L."/>
            <person name="Saada N."/>
            <person name="Tang L."/>
            <person name="Weissenberger G."/>
            <person name="Zhu Y."/>
            <person name="Hemphill L."/>
            <person name="Shang Y."/>
            <person name="Youmans B."/>
            <person name="Ayvaz T."/>
            <person name="Ross M."/>
            <person name="Santibanez J."/>
            <person name="Aqrawi P."/>
            <person name="Gross S."/>
            <person name="Joshi V."/>
            <person name="Fowler G."/>
            <person name="Nazareth L."/>
            <person name="Reid J."/>
            <person name="Worley K."/>
            <person name="Petrosino J."/>
            <person name="Highlander S."/>
            <person name="Gibbs R."/>
        </authorList>
    </citation>
    <scope>NUCLEOTIDE SEQUENCE [LARGE SCALE GENOMIC DNA]</scope>
    <source>
        <strain evidence="1">ATCC 33030</strain>
    </source>
</reference>
<dbReference type="EMBL" id="ACLJ02000001">
    <property type="protein sequence ID" value="EFK55558.1"/>
    <property type="molecule type" value="Genomic_DNA"/>
</dbReference>
<name>D7W9U1_9CORY</name>
<dbReference type="AlphaFoldDB" id="D7W9U1"/>
<evidence type="ECO:0008006" key="3">
    <source>
        <dbReference type="Google" id="ProtNLM"/>
    </source>
</evidence>
<protein>
    <recommendedName>
        <fullName evidence="3">Roadblock/LAMTOR2 domain-containing protein</fullName>
    </recommendedName>
</protein>
<dbReference type="STRING" id="585529.HMPREF0291_10816"/>
<evidence type="ECO:0000313" key="1">
    <source>
        <dbReference type="EMBL" id="EFK55558.1"/>
    </source>
</evidence>
<sequence>MSHQETLNNYLNEIASDLGGFIGASIVDLDTGMSLATNSRYPNFDLDVAAAYNSEMVKSKFKAMDALSISRTNLQDMLLTLNDQFHLIKMLDNNLFVYVAAFSDQTNLALMRNVVKSGLNKHGLS</sequence>
<keyword evidence="2" id="KW-1185">Reference proteome</keyword>
<organism evidence="1 2">
    <name type="scientific">Corynebacterium genitalium ATCC 33030</name>
    <dbReference type="NCBI Taxonomy" id="585529"/>
    <lineage>
        <taxon>Bacteria</taxon>
        <taxon>Bacillati</taxon>
        <taxon>Actinomycetota</taxon>
        <taxon>Actinomycetes</taxon>
        <taxon>Mycobacteriales</taxon>
        <taxon>Corynebacteriaceae</taxon>
        <taxon>Corynebacterium</taxon>
    </lineage>
</organism>
<dbReference type="HOGENOM" id="CLU_139202_0_0_11"/>
<gene>
    <name evidence="1" type="ORF">HMPREF0291_10816</name>
</gene>
<accession>D7W9U1</accession>
<dbReference type="eggNOG" id="COG4753">
    <property type="taxonomic scope" value="Bacteria"/>
</dbReference>
<dbReference type="Proteomes" id="UP000004208">
    <property type="component" value="Unassembled WGS sequence"/>
</dbReference>
<dbReference type="OrthoDB" id="572168at2"/>
<dbReference type="RefSeq" id="WP_005288372.1">
    <property type="nucleotide sequence ID" value="NZ_CM000961.1"/>
</dbReference>
<evidence type="ECO:0000313" key="2">
    <source>
        <dbReference type="Proteomes" id="UP000004208"/>
    </source>
</evidence>